<comment type="pathway">
    <text evidence="3 18">Phospholipid metabolism; CDP-diacylglycerol biosynthesis; CDP-diacylglycerol from sn-glycerol 3-phosphate: step 3/3.</text>
</comment>
<feature type="transmembrane region" description="Helical" evidence="19">
    <location>
        <begin position="53"/>
        <end position="72"/>
    </location>
</feature>
<feature type="transmembrane region" description="Helical" evidence="19">
    <location>
        <begin position="78"/>
        <end position="96"/>
    </location>
</feature>
<comment type="subcellular location">
    <subcellularLocation>
        <location evidence="2">Cell membrane</location>
        <topology evidence="2">Multi-pass membrane protein</topology>
    </subcellularLocation>
</comment>
<reference evidence="20 21" key="1">
    <citation type="submission" date="2017-09" db="EMBL/GenBank/DDBJ databases">
        <title>Mesorhizobum sanjuanii sp. nov. isolated from nodules of Lotus tenuis in saline-alkaline lowlands of Flooding Pampa.</title>
        <authorList>
            <person name="Sannazzaro A.I."/>
            <person name="Torres Tejerizo G.A."/>
            <person name="Fontana F."/>
            <person name="Cumpa Velazquez L.M."/>
            <person name="Hansen L."/>
            <person name="Pistorio M."/>
            <person name="Estrella M.J."/>
        </authorList>
    </citation>
    <scope>NUCLEOTIDE SEQUENCE [LARGE SCALE GENOMIC DNA]</scope>
    <source>
        <strain evidence="20 21">BSA136</strain>
    </source>
</reference>
<evidence type="ECO:0000256" key="3">
    <source>
        <dbReference type="ARBA" id="ARBA00005119"/>
    </source>
</evidence>
<comment type="pathway">
    <text evidence="4">Lipid metabolism.</text>
</comment>
<dbReference type="AlphaFoldDB" id="A0A2A6FE74"/>
<comment type="catalytic activity">
    <reaction evidence="1 18">
        <text>a 1,2-diacyl-sn-glycero-3-phosphate + CTP + H(+) = a CDP-1,2-diacyl-sn-glycerol + diphosphate</text>
        <dbReference type="Rhea" id="RHEA:16229"/>
        <dbReference type="ChEBI" id="CHEBI:15378"/>
        <dbReference type="ChEBI" id="CHEBI:33019"/>
        <dbReference type="ChEBI" id="CHEBI:37563"/>
        <dbReference type="ChEBI" id="CHEBI:58332"/>
        <dbReference type="ChEBI" id="CHEBI:58608"/>
        <dbReference type="EC" id="2.7.7.41"/>
    </reaction>
</comment>
<evidence type="ECO:0000256" key="15">
    <source>
        <dbReference type="ARBA" id="ARBA00023136"/>
    </source>
</evidence>
<evidence type="ECO:0000256" key="4">
    <source>
        <dbReference type="ARBA" id="ARBA00005189"/>
    </source>
</evidence>
<gene>
    <name evidence="20" type="ORF">CN311_15185</name>
</gene>
<dbReference type="PANTHER" id="PTHR46382">
    <property type="entry name" value="PHOSPHATIDATE CYTIDYLYLTRANSFERASE"/>
    <property type="match status" value="1"/>
</dbReference>
<evidence type="ECO:0000256" key="18">
    <source>
        <dbReference type="RuleBase" id="RU003938"/>
    </source>
</evidence>
<feature type="transmembrane region" description="Helical" evidence="19">
    <location>
        <begin position="128"/>
        <end position="149"/>
    </location>
</feature>
<comment type="caution">
    <text evidence="20">The sequence shown here is derived from an EMBL/GenBank/DDBJ whole genome shotgun (WGS) entry which is preliminary data.</text>
</comment>
<comment type="similarity">
    <text evidence="5 18">Belongs to the CDS family.</text>
</comment>
<feature type="transmembrane region" description="Helical" evidence="19">
    <location>
        <begin position="170"/>
        <end position="188"/>
    </location>
</feature>
<dbReference type="UniPathway" id="UPA00557">
    <property type="reaction ID" value="UER00614"/>
</dbReference>
<keyword evidence="10 18" id="KW-0808">Transferase</keyword>
<keyword evidence="14" id="KW-0443">Lipid metabolism</keyword>
<evidence type="ECO:0000256" key="16">
    <source>
        <dbReference type="ARBA" id="ARBA00023209"/>
    </source>
</evidence>
<evidence type="ECO:0000313" key="21">
    <source>
        <dbReference type="Proteomes" id="UP000219182"/>
    </source>
</evidence>
<evidence type="ECO:0000256" key="17">
    <source>
        <dbReference type="ARBA" id="ARBA00023264"/>
    </source>
</evidence>
<name>A0A2A6FE74_9HYPH</name>
<keyword evidence="15 19" id="KW-0472">Membrane</keyword>
<dbReference type="GO" id="GO:0004605">
    <property type="term" value="F:phosphatidate cytidylyltransferase activity"/>
    <property type="evidence" value="ECO:0007669"/>
    <property type="project" value="UniProtKB-EC"/>
</dbReference>
<keyword evidence="13 19" id="KW-1133">Transmembrane helix</keyword>
<evidence type="ECO:0000256" key="12">
    <source>
        <dbReference type="ARBA" id="ARBA00022695"/>
    </source>
</evidence>
<protein>
    <recommendedName>
        <fullName evidence="7 18">Phosphatidate cytidylyltransferase</fullName>
        <ecNumber evidence="6 18">2.7.7.41</ecNumber>
    </recommendedName>
</protein>
<dbReference type="Proteomes" id="UP000219182">
    <property type="component" value="Unassembled WGS sequence"/>
</dbReference>
<evidence type="ECO:0000313" key="20">
    <source>
        <dbReference type="EMBL" id="PDQ20249.1"/>
    </source>
</evidence>
<evidence type="ECO:0000256" key="13">
    <source>
        <dbReference type="ARBA" id="ARBA00022989"/>
    </source>
</evidence>
<keyword evidence="17" id="KW-1208">Phospholipid metabolism</keyword>
<evidence type="ECO:0000256" key="5">
    <source>
        <dbReference type="ARBA" id="ARBA00010185"/>
    </source>
</evidence>
<keyword evidence="8" id="KW-1003">Cell membrane</keyword>
<dbReference type="EMBL" id="NWQG01000089">
    <property type="protein sequence ID" value="PDQ20249.1"/>
    <property type="molecule type" value="Genomic_DNA"/>
</dbReference>
<evidence type="ECO:0000256" key="2">
    <source>
        <dbReference type="ARBA" id="ARBA00004651"/>
    </source>
</evidence>
<evidence type="ECO:0000256" key="7">
    <source>
        <dbReference type="ARBA" id="ARBA00019373"/>
    </source>
</evidence>
<evidence type="ECO:0000256" key="1">
    <source>
        <dbReference type="ARBA" id="ARBA00001698"/>
    </source>
</evidence>
<dbReference type="PANTHER" id="PTHR46382:SF1">
    <property type="entry name" value="PHOSPHATIDATE CYTIDYLYLTRANSFERASE"/>
    <property type="match status" value="1"/>
</dbReference>
<proteinExistence type="inferred from homology"/>
<dbReference type="PROSITE" id="PS01315">
    <property type="entry name" value="CDS"/>
    <property type="match status" value="1"/>
</dbReference>
<sequence length="271" mass="27603">MSNLQLRVISSLVLAAATLGLTWLGGLPFRLLCAAMAAVIFHEWTRMCRPAAGPGLGFLPEALLVVFVGALVAGLPAFWLLPLVAVLVAVVVAAAWARKTGQWEASGLAYATVSGLSLALLRDGDHPGLIAILFLFAVVWATDIFAYFVGRSVGGPKLAPSISPGKTQSGALGGAVGGVIAGLLLAAAAGAGNLALLGVVALVLSIVSQAGDLFESWVKRRHGRKDSGALIPGHGGVMDRVDGLVAAAFALYVIGWISASADHPAQGLFPA</sequence>
<evidence type="ECO:0000256" key="10">
    <source>
        <dbReference type="ARBA" id="ARBA00022679"/>
    </source>
</evidence>
<dbReference type="InterPro" id="IPR000374">
    <property type="entry name" value="PC_trans"/>
</dbReference>
<keyword evidence="21" id="KW-1185">Reference proteome</keyword>
<dbReference type="RefSeq" id="WP_097574605.1">
    <property type="nucleotide sequence ID" value="NZ_NWQG01000089.1"/>
</dbReference>
<evidence type="ECO:0000256" key="19">
    <source>
        <dbReference type="SAM" id="Phobius"/>
    </source>
</evidence>
<accession>A0A2A6FE74</accession>
<keyword evidence="9" id="KW-0444">Lipid biosynthesis</keyword>
<evidence type="ECO:0000256" key="8">
    <source>
        <dbReference type="ARBA" id="ARBA00022475"/>
    </source>
</evidence>
<dbReference type="GO" id="GO:0016024">
    <property type="term" value="P:CDP-diacylglycerol biosynthetic process"/>
    <property type="evidence" value="ECO:0007669"/>
    <property type="project" value="UniProtKB-UniPathway"/>
</dbReference>
<dbReference type="EC" id="2.7.7.41" evidence="6 18"/>
<evidence type="ECO:0000256" key="9">
    <source>
        <dbReference type="ARBA" id="ARBA00022516"/>
    </source>
</evidence>
<keyword evidence="11 18" id="KW-0812">Transmembrane</keyword>
<keyword evidence="12 18" id="KW-0548">Nucleotidyltransferase</keyword>
<organism evidence="20 21">
    <name type="scientific">Mesorhizobium sanjuanii</name>
    <dbReference type="NCBI Taxonomy" id="2037900"/>
    <lineage>
        <taxon>Bacteria</taxon>
        <taxon>Pseudomonadati</taxon>
        <taxon>Pseudomonadota</taxon>
        <taxon>Alphaproteobacteria</taxon>
        <taxon>Hyphomicrobiales</taxon>
        <taxon>Phyllobacteriaceae</taxon>
        <taxon>Mesorhizobium</taxon>
    </lineage>
</organism>
<evidence type="ECO:0000256" key="6">
    <source>
        <dbReference type="ARBA" id="ARBA00012487"/>
    </source>
</evidence>
<feature type="transmembrane region" description="Helical" evidence="19">
    <location>
        <begin position="12"/>
        <end position="41"/>
    </location>
</feature>
<feature type="transmembrane region" description="Helical" evidence="19">
    <location>
        <begin position="194"/>
        <end position="214"/>
    </location>
</feature>
<evidence type="ECO:0000256" key="11">
    <source>
        <dbReference type="ARBA" id="ARBA00022692"/>
    </source>
</evidence>
<dbReference type="Pfam" id="PF01148">
    <property type="entry name" value="CTP_transf_1"/>
    <property type="match status" value="1"/>
</dbReference>
<dbReference type="GO" id="GO:0005886">
    <property type="term" value="C:plasma membrane"/>
    <property type="evidence" value="ECO:0007669"/>
    <property type="project" value="UniProtKB-SubCell"/>
</dbReference>
<evidence type="ECO:0000256" key="14">
    <source>
        <dbReference type="ARBA" id="ARBA00023098"/>
    </source>
</evidence>
<keyword evidence="16" id="KW-0594">Phospholipid biosynthesis</keyword>